<dbReference type="InterPro" id="IPR050073">
    <property type="entry name" value="2-IPM_HCS-like"/>
</dbReference>
<evidence type="ECO:0000313" key="4">
    <source>
        <dbReference type="EMBL" id="RPM12189.1"/>
    </source>
</evidence>
<evidence type="ECO:0000313" key="5">
    <source>
        <dbReference type="Proteomes" id="UP000194857"/>
    </source>
</evidence>
<dbReference type="GO" id="GO:0003852">
    <property type="term" value="F:2-isopropylmalate synthase activity"/>
    <property type="evidence" value="ECO:0007669"/>
    <property type="project" value="TreeGrafter"/>
</dbReference>
<dbReference type="InterPro" id="IPR013785">
    <property type="entry name" value="Aldolase_TIM"/>
</dbReference>
<dbReference type="EMBL" id="NSNE01000012">
    <property type="protein sequence ID" value="RPM12189.1"/>
    <property type="molecule type" value="Genomic_DNA"/>
</dbReference>
<dbReference type="Proteomes" id="UP000284767">
    <property type="component" value="Unassembled WGS sequence"/>
</dbReference>
<dbReference type="Proteomes" id="UP000194857">
    <property type="component" value="Unassembled WGS sequence"/>
</dbReference>
<evidence type="ECO:0000313" key="3">
    <source>
        <dbReference type="EMBL" id="OTI63908.1"/>
    </source>
</evidence>
<dbReference type="EMBL" id="NFFZ01000003">
    <property type="protein sequence ID" value="OTI63908.1"/>
    <property type="molecule type" value="Genomic_DNA"/>
</dbReference>
<dbReference type="CDD" id="cd07944">
    <property type="entry name" value="DRE_TIM_HOA_like"/>
    <property type="match status" value="1"/>
</dbReference>
<reference evidence="3 5" key="1">
    <citation type="submission" date="2017-05" db="EMBL/GenBank/DDBJ databases">
        <authorList>
            <person name="Song R."/>
            <person name="Chenine A.L."/>
            <person name="Ruprecht R.M."/>
        </authorList>
    </citation>
    <scope>NUCLEOTIDE SEQUENCE [LARGE SCALE GENOMIC DNA]</scope>
    <source>
        <strain evidence="3 5">S567_C10_BS</strain>
    </source>
</reference>
<dbReference type="RefSeq" id="WP_003158214.1">
    <property type="nucleotide sequence ID" value="NZ_AP040361.1"/>
</dbReference>
<reference evidence="4 6" key="2">
    <citation type="submission" date="2017-08" db="EMBL/GenBank/DDBJ databases">
        <authorList>
            <person name="Feschi L."/>
            <person name="Jeukens J."/>
            <person name="Emond-Rheault J.-G."/>
            <person name="Kukavica-Ibrulj I."/>
            <person name="Boyle B."/>
            <person name="Levesque R.C."/>
        </authorList>
    </citation>
    <scope>NUCLEOTIDE SEQUENCE [LARGE SCALE GENOMIC DNA]</scope>
    <source>
        <strain evidence="4 6">PA-W36</strain>
    </source>
</reference>
<dbReference type="PANTHER" id="PTHR10277:SF9">
    <property type="entry name" value="2-ISOPROPYLMALATE SYNTHASE 1, CHLOROPLASTIC-RELATED"/>
    <property type="match status" value="1"/>
</dbReference>
<dbReference type="Pfam" id="PF00682">
    <property type="entry name" value="HMGL-like"/>
    <property type="match status" value="1"/>
</dbReference>
<reference evidence="4 6" key="3">
    <citation type="submission" date="2019-01" db="EMBL/GenBank/DDBJ databases">
        <title>The Pseudomonas aeruginosa pan-genome provides new insights on its population structure, horizontal gene transfer and pathogenicity.</title>
        <authorList>
            <person name="Freschi L."/>
            <person name="Vincent A.T."/>
            <person name="Jeukens J."/>
            <person name="Emond-Rheault J.-G."/>
            <person name="Kukavica-Ibrulj I."/>
            <person name="Dupont M.-J."/>
            <person name="Charette S.J."/>
            <person name="Boyle B."/>
            <person name="Levesque R.C."/>
        </authorList>
    </citation>
    <scope>NUCLEOTIDE SEQUENCE [LARGE SCALE GENOMIC DNA]</scope>
    <source>
        <strain evidence="4 6">PA-W36</strain>
    </source>
</reference>
<organism evidence="3 5">
    <name type="scientific">Pseudomonas aeruginosa</name>
    <dbReference type="NCBI Taxonomy" id="287"/>
    <lineage>
        <taxon>Bacteria</taxon>
        <taxon>Pseudomonadati</taxon>
        <taxon>Pseudomonadota</taxon>
        <taxon>Gammaproteobacteria</taxon>
        <taxon>Pseudomonadales</taxon>
        <taxon>Pseudomonadaceae</taxon>
        <taxon>Pseudomonas</taxon>
    </lineage>
</organism>
<accession>A0A1S1C4T8</accession>
<keyword evidence="1" id="KW-0464">Manganese</keyword>
<name>A0A241XTY7_PSEAI</name>
<gene>
    <name evidence="3" type="ORF">CAZ10_06715</name>
    <name evidence="4" type="ORF">IPC1295_20065</name>
</gene>
<sequence length="538" mass="59393">MVQPLSAITSKVLDCTLRDGGYYTAWDFPTTIIERYLDAMRAARVDVVELGFRFLRNEGFKGACAYTTDHFIRSLAIPEGLALAVMLNGADLLGEMGLEAALQQLVPESAETSALKMVRIACHFHEFERVLPACDWLKRRGYAVGFNLMQMAGHTREEVSRLASSASDWPVDVLYFADSTGSMKPADVCETVAWLREGWSGALGFHAHDNMGLALQNTLTARTEGVEWLDATITGMGRGPGNVRIEELLIELAEPRANLVPLLALIGEYFAPLKVRHGWGTNAFYYLSGKHAIHPTYVQEMLGDPRYGEEDVLAAIDYLRRQGGQSFRRDMLVSARHLYDETPKGIWSPCDWLEGREVLLLGAGAGVVRHRQALESYIRRTRPVVVALNTQSDLDASLIDLRVACHPVRLLADCETHARLPQPLITPVSSLPTELLMSLHDKQLLDFGLGVRSGRFEVFPQGCVAPNSLVIGYALAVAASGRARRILLAGFDGYPPGDSRNQDMQELFNLFCARQSVPGMVSVTETAYDIPCTSIYGM</sequence>
<dbReference type="SMR" id="A0A241XTY7"/>
<accession>A0A241XTY7</accession>
<comment type="caution">
    <text evidence="3">The sequence shown here is derived from an EMBL/GenBank/DDBJ whole genome shotgun (WGS) entry which is preliminary data.</text>
</comment>
<dbReference type="InterPro" id="IPR000891">
    <property type="entry name" value="PYR_CT"/>
</dbReference>
<evidence type="ECO:0000259" key="2">
    <source>
        <dbReference type="PROSITE" id="PS50991"/>
    </source>
</evidence>
<evidence type="ECO:0000313" key="6">
    <source>
        <dbReference type="Proteomes" id="UP000284767"/>
    </source>
</evidence>
<dbReference type="PANTHER" id="PTHR10277">
    <property type="entry name" value="HOMOCITRATE SYNTHASE-RELATED"/>
    <property type="match status" value="1"/>
</dbReference>
<dbReference type="GO" id="GO:0009098">
    <property type="term" value="P:L-leucine biosynthetic process"/>
    <property type="evidence" value="ECO:0007669"/>
    <property type="project" value="TreeGrafter"/>
</dbReference>
<dbReference type="AlphaFoldDB" id="A0A241XTY7"/>
<evidence type="ECO:0000256" key="1">
    <source>
        <dbReference type="ARBA" id="ARBA00023211"/>
    </source>
</evidence>
<dbReference type="SUPFAM" id="SSF51569">
    <property type="entry name" value="Aldolase"/>
    <property type="match status" value="1"/>
</dbReference>
<dbReference type="PROSITE" id="PS50991">
    <property type="entry name" value="PYR_CT"/>
    <property type="match status" value="1"/>
</dbReference>
<proteinExistence type="predicted"/>
<protein>
    <submittedName>
        <fullName evidence="3">Aldolase</fullName>
    </submittedName>
</protein>
<dbReference type="Gene3D" id="3.20.20.70">
    <property type="entry name" value="Aldolase class I"/>
    <property type="match status" value="1"/>
</dbReference>
<feature type="domain" description="Pyruvate carboxyltransferase" evidence="2">
    <location>
        <begin position="10"/>
        <end position="266"/>
    </location>
</feature>